<feature type="transmembrane region" description="Helical" evidence="1">
    <location>
        <begin position="89"/>
        <end position="105"/>
    </location>
</feature>
<evidence type="ECO:0000256" key="1">
    <source>
        <dbReference type="SAM" id="Phobius"/>
    </source>
</evidence>
<organism evidence="3 4">
    <name type="scientific">Pseudopithomyces chartarum</name>
    <dbReference type="NCBI Taxonomy" id="1892770"/>
    <lineage>
        <taxon>Eukaryota</taxon>
        <taxon>Fungi</taxon>
        <taxon>Dikarya</taxon>
        <taxon>Ascomycota</taxon>
        <taxon>Pezizomycotina</taxon>
        <taxon>Dothideomycetes</taxon>
        <taxon>Pleosporomycetidae</taxon>
        <taxon>Pleosporales</taxon>
        <taxon>Massarineae</taxon>
        <taxon>Didymosphaeriaceae</taxon>
        <taxon>Pseudopithomyces</taxon>
    </lineage>
</organism>
<dbReference type="PANTHER" id="PTHR37019">
    <property type="entry name" value="CHROMOSOME 1, WHOLE GENOME SHOTGUN SEQUENCE"/>
    <property type="match status" value="1"/>
</dbReference>
<protein>
    <recommendedName>
        <fullName evidence="2">DUF7704 domain-containing protein</fullName>
    </recommendedName>
</protein>
<dbReference type="EMBL" id="WVTA01000021">
    <property type="protein sequence ID" value="KAK3197307.1"/>
    <property type="molecule type" value="Genomic_DNA"/>
</dbReference>
<dbReference type="AlphaFoldDB" id="A0AAN6RCS1"/>
<evidence type="ECO:0000259" key="2">
    <source>
        <dbReference type="Pfam" id="PF24803"/>
    </source>
</evidence>
<name>A0AAN6RCS1_9PLEO</name>
<feature type="domain" description="DUF7704" evidence="2">
    <location>
        <begin position="9"/>
        <end position="145"/>
    </location>
</feature>
<dbReference type="PANTHER" id="PTHR37019:SF1">
    <property type="entry name" value="EXPERA DOMAIN-CONTAINING PROTEIN"/>
    <property type="match status" value="1"/>
</dbReference>
<feature type="transmembrane region" description="Helical" evidence="1">
    <location>
        <begin position="58"/>
        <end position="77"/>
    </location>
</feature>
<evidence type="ECO:0000313" key="3">
    <source>
        <dbReference type="EMBL" id="KAK3197307.1"/>
    </source>
</evidence>
<sequence length="155" mass="17575">MSSPDAFLSRIPLAYRALLLYVEPLMAFNGSILCIFFPRLFLHTFSPYLSYHADNQIIFNQLAATYVLFAFNQAVVLRVARDLRVWKTIVMGILLCDTIHLWAGFDVMYKDGTANPLVWRSEDWVAVLSLLVPMSLRGAFLAGVGVQEVGRKKMQ</sequence>
<accession>A0AAN6RCS1</accession>
<comment type="caution">
    <text evidence="3">The sequence shown here is derived from an EMBL/GenBank/DDBJ whole genome shotgun (WGS) entry which is preliminary data.</text>
</comment>
<evidence type="ECO:0000313" key="4">
    <source>
        <dbReference type="Proteomes" id="UP001280581"/>
    </source>
</evidence>
<keyword evidence="4" id="KW-1185">Reference proteome</keyword>
<keyword evidence="1" id="KW-0812">Transmembrane</keyword>
<gene>
    <name evidence="3" type="ORF">GRF29_1536g1357842</name>
</gene>
<reference evidence="3 4" key="1">
    <citation type="submission" date="2021-02" db="EMBL/GenBank/DDBJ databases">
        <title>Genome assembly of Pseudopithomyces chartarum.</title>
        <authorList>
            <person name="Jauregui R."/>
            <person name="Singh J."/>
            <person name="Voisey C."/>
        </authorList>
    </citation>
    <scope>NUCLEOTIDE SEQUENCE [LARGE SCALE GENOMIC DNA]</scope>
    <source>
        <strain evidence="3 4">AGR01</strain>
    </source>
</reference>
<feature type="transmembrane region" description="Helical" evidence="1">
    <location>
        <begin position="125"/>
        <end position="146"/>
    </location>
</feature>
<proteinExistence type="predicted"/>
<keyword evidence="1" id="KW-1133">Transmembrane helix</keyword>
<keyword evidence="1" id="KW-0472">Membrane</keyword>
<dbReference type="InterPro" id="IPR056121">
    <property type="entry name" value="DUF7704"/>
</dbReference>
<feature type="transmembrane region" description="Helical" evidence="1">
    <location>
        <begin position="18"/>
        <end position="38"/>
    </location>
</feature>
<dbReference type="Proteomes" id="UP001280581">
    <property type="component" value="Unassembled WGS sequence"/>
</dbReference>
<dbReference type="Pfam" id="PF24803">
    <property type="entry name" value="DUF7704"/>
    <property type="match status" value="1"/>
</dbReference>